<dbReference type="RefSeq" id="WP_338103113.1">
    <property type="nucleotide sequence ID" value="NZ_CP131060.1"/>
</dbReference>
<evidence type="ECO:0000256" key="4">
    <source>
        <dbReference type="SAM" id="MobiDB-lite"/>
    </source>
</evidence>
<keyword evidence="8" id="KW-1185">Reference proteome</keyword>
<dbReference type="Proteomes" id="UP001303587">
    <property type="component" value="Chromosome"/>
</dbReference>
<evidence type="ECO:0000256" key="2">
    <source>
        <dbReference type="ARBA" id="ARBA00022525"/>
    </source>
</evidence>
<dbReference type="Gene3D" id="2.60.40.10">
    <property type="entry name" value="Immunoglobulins"/>
    <property type="match status" value="1"/>
</dbReference>
<dbReference type="EMBL" id="CP131060">
    <property type="protein sequence ID" value="WNY25064.1"/>
    <property type="molecule type" value="Genomic_DNA"/>
</dbReference>
<gene>
    <name evidence="7" type="ORF">MsAc7_06030</name>
</gene>
<dbReference type="GeneID" id="89229720"/>
<protein>
    <recommendedName>
        <fullName evidence="6">SD-repeat containing protein B domain-containing protein</fullName>
    </recommendedName>
</protein>
<dbReference type="SUPFAM" id="SSF49478">
    <property type="entry name" value="Cna protein B-type domain"/>
    <property type="match status" value="1"/>
</dbReference>
<keyword evidence="5" id="KW-0812">Transmembrane</keyword>
<dbReference type="InterPro" id="IPR033764">
    <property type="entry name" value="Sdr_B"/>
</dbReference>
<accession>A0AA96V282</accession>
<name>A0AA96V282_9EURY</name>
<feature type="compositionally biased region" description="Polar residues" evidence="4">
    <location>
        <begin position="1526"/>
        <end position="1543"/>
    </location>
</feature>
<feature type="transmembrane region" description="Helical" evidence="5">
    <location>
        <begin position="1595"/>
        <end position="1614"/>
    </location>
</feature>
<keyword evidence="2" id="KW-0964">Secreted</keyword>
<feature type="transmembrane region" description="Helical" evidence="5">
    <location>
        <begin position="1554"/>
        <end position="1574"/>
    </location>
</feature>
<dbReference type="InterPro" id="IPR013783">
    <property type="entry name" value="Ig-like_fold"/>
</dbReference>
<keyword evidence="5" id="KW-1133">Transmembrane helix</keyword>
<keyword evidence="3" id="KW-0732">Signal</keyword>
<comment type="subcellular location">
    <subcellularLocation>
        <location evidence="1">Secreted</location>
    </subcellularLocation>
</comment>
<proteinExistence type="predicted"/>
<dbReference type="Pfam" id="PF17210">
    <property type="entry name" value="SdrD_B"/>
    <property type="match status" value="1"/>
</dbReference>
<reference evidence="7 8" key="1">
    <citation type="submission" date="2023-07" db="EMBL/GenBank/DDBJ databases">
        <title>Closed genoem sequence of Methanosarcinaceae archaeon Ac7.</title>
        <authorList>
            <person name="Poehlein A."/>
            <person name="Protasov E."/>
            <person name="Platt K."/>
            <person name="Reeh H."/>
            <person name="Daniel R."/>
            <person name="Brune A."/>
        </authorList>
    </citation>
    <scope>NUCLEOTIDE SEQUENCE [LARGE SCALE GENOMIC DNA]</scope>
    <source>
        <strain evidence="7 8">Ac7</strain>
    </source>
</reference>
<evidence type="ECO:0000256" key="5">
    <source>
        <dbReference type="SAM" id="Phobius"/>
    </source>
</evidence>
<dbReference type="GO" id="GO:0005576">
    <property type="term" value="C:extracellular region"/>
    <property type="evidence" value="ECO:0007669"/>
    <property type="project" value="UniProtKB-SubCell"/>
</dbReference>
<organism evidence="7 8">
    <name type="scientific">Methanolapillus millepedarum</name>
    <dbReference type="NCBI Taxonomy" id="3028296"/>
    <lineage>
        <taxon>Archaea</taxon>
        <taxon>Methanobacteriati</taxon>
        <taxon>Methanobacteriota</taxon>
        <taxon>Stenosarchaea group</taxon>
        <taxon>Methanomicrobia</taxon>
        <taxon>Methanosarcinales</taxon>
        <taxon>Methanosarcinaceae</taxon>
        <taxon>Methanolapillus</taxon>
    </lineage>
</organism>
<sequence>MGYKNSMKRISISLLIVMILMATFIMPAAADDAAIDGSWKDPVQVTTTDRVILLNTSSKITFDVNIPSGFTGTNVLNISLKNNNTSEPDSGFSFSDYTAKNGIPSVLSGTITNVDSSSDYIEYTFQNVEGISFDVSVFAGSTAYSGEKADIMATLYQDSTEVSNLMAAVVCQYPQLTTTGTINLINPILLPSGKNGDTSVRAQYVYSGLTGAAYNSTTGFKLNFSTVNITVDGVTKTYENWMLDPTTSPVIFYLDETNMTSVTPLTEINLTAPQTQSFIIWISEDFQKNGSNVPEIDFTSLSVTSSVQMNGRGSWMDLNTSSIGYTDGSYVSHTIDSKFTAVDGQFTRATFYKAVSTGDYLLNNSKQYSSSSNSLHPLYYQELFRIGFEGSVLSGEDITMEIEVPDNVTITHIRLPKNGDDTQYSSIKITDPVGNEYLFDQPSLSSDQINLSSEGLIFGPGDDVTLEIIGLLKMRPVSSGHQSYSFDHLIHFVGITDSISGNQKFSYSMRGDNTGTLSDIAGITLQAVDGYNVTPYIHDFSVSGTLEPGKSLKLTSKFDASSYPYYSALRTNPLNPVATSVYPNPVAYFSIPPGLAVKNVSLYSGNTLGSSVFDKDGNQITFETKTYPNAGVYKNDTDPSKGGQLVEVKLKKTVDESERFWLQFNPSHYTVQFDLEVPDDYDEMSITFKDTSVLWTTWDPDATESGTGGSGGRNSKLEDCHISGTSATVSQGSHFSYSRTLSTTLPNVLVTGVSTNTSGGYVSYRPGVSDSYPRLMPGNNSDFKLYAINYGTTSYSDSKVYFILPKSNGWKPVINGPLTVVPSSGLNDDDYSVFYTTDKVTDSALNDNGDFTADYTWTEITFDIDKKSETDLSDLNKMTAVKVVFNTMDNRDSLRLYLPFEVPNVPEINASNNLAIGQTLYRFNQTFKSNSGFTGAVQLMGSDGPIILGHNTSADSPTALGTSTTVKTGDPIPDWWTIYTYDDFTKGINLSKVDIIFTPDSGPASKTSITEFTNEEYIKKISGADDPNFAPGNKVTIPEASRIPVNSGTQGTYLITYYTKPDEDGQVGIATRTIIIRESNPAIEFDEISETVLWNTNVPSGSSWDEYFHRNVTGEGGVSLDQNNFTYESCSGKSTTFDINTPGSYILTYRYTDGTNTAYVDVNVVVKYNGTLSGNVTANGKNVSGQEVTINDDGPSSGGSNTTTLTGAYSYPLEAFVNPEEVSYTVSVGTPPAGLKVPTLLISPQSGIAKAPKASYTADFDLEPVGFNVSFVDASGWVESVTLYNSAGQKQMTINTSDNSGKNDYLFEKASGDGWFEGDDYYFVLKVQPGFKPDGSAFNQKEGPSLEWKTGNYTLGNEDISVSGGTGIGASYASGVIWNDKNKDSIFDRENESLVSNVTVSLLDNDNVSVSETKTDANGYYYLHISDVGNYYVQVKPPAGLNRASAFHDDQKINGSDNYKSYLLEVTAVSGTSADQFSGVLGGFYYEHTSGGRVGTATITGLLDAVRGNDSGNNGNDSEGEGLSLDTGNQTGDSENNGNTTDPGTKRGWGGDDYSFIGLLIMLSAIILGLRQLFTIYGIRSGKVADPKKLMKFHILAVIMAIFVVIAFFYFYNWHFGKIIYRSPDIILAAFFIIEILLTAKAYRKNEQKQRQRE</sequence>
<feature type="transmembrane region" description="Helical" evidence="5">
    <location>
        <begin position="1626"/>
        <end position="1643"/>
    </location>
</feature>
<feature type="domain" description="SD-repeat containing protein B" evidence="6">
    <location>
        <begin position="1376"/>
        <end position="1458"/>
    </location>
</feature>
<evidence type="ECO:0000256" key="3">
    <source>
        <dbReference type="ARBA" id="ARBA00022729"/>
    </source>
</evidence>
<evidence type="ECO:0000259" key="6">
    <source>
        <dbReference type="Pfam" id="PF17210"/>
    </source>
</evidence>
<evidence type="ECO:0000313" key="8">
    <source>
        <dbReference type="Proteomes" id="UP001303587"/>
    </source>
</evidence>
<evidence type="ECO:0000313" key="7">
    <source>
        <dbReference type="EMBL" id="WNY25064.1"/>
    </source>
</evidence>
<evidence type="ECO:0000256" key="1">
    <source>
        <dbReference type="ARBA" id="ARBA00004613"/>
    </source>
</evidence>
<keyword evidence="5" id="KW-0472">Membrane</keyword>
<feature type="region of interest" description="Disordered" evidence="4">
    <location>
        <begin position="1510"/>
        <end position="1546"/>
    </location>
</feature>